<keyword evidence="2" id="KW-1185">Reference proteome</keyword>
<proteinExistence type="predicted"/>
<sequence length="413" mass="46853">MDKIMRVLETEIEKIPHNLMRLALEKKLKEKGVADESAIIEIVDHILSGQDANLEWDDGTEEEVNIEFTQQDEDEVLEEINDFLDGGLQDVIRETVDGCVNSTLQQYRKISGEVLDLMRNETKGFEERTFERWKPALDHLEMMWHISQELGEAHSKDFDADQAEDTHAIMSALSAIFPKALIVTQEIICLLKGGYPDGALARWRSLHELTLSAMYISKVGEEAALNYLLSFHFSARIAARQLNEFADRAQMAPFSEEELRAFDDRCAAAELKLGRTFAKDKAGEWPTINLKHRNYADMERHVEMDHWRPRYKWASRHTHADFSPNEKLLGMSEAKSPVVLVGASNSGFADPLMMTAISLAQITSTYLLVTPNLDRVVHSQVILKLSDEMNDIAIKARDNTHEAFLESGQKAPV</sequence>
<dbReference type="EMBL" id="QCYH01000005">
    <property type="protein sequence ID" value="PVA10188.1"/>
    <property type="molecule type" value="Genomic_DNA"/>
</dbReference>
<comment type="caution">
    <text evidence="1">The sequence shown here is derived from an EMBL/GenBank/DDBJ whole genome shotgun (WGS) entry which is preliminary data.</text>
</comment>
<organism evidence="1 2">
    <name type="scientific">Pelagivirga sediminicola</name>
    <dbReference type="NCBI Taxonomy" id="2170575"/>
    <lineage>
        <taxon>Bacteria</taxon>
        <taxon>Pseudomonadati</taxon>
        <taxon>Pseudomonadota</taxon>
        <taxon>Alphaproteobacteria</taxon>
        <taxon>Rhodobacterales</taxon>
        <taxon>Paracoccaceae</taxon>
        <taxon>Pelagivirga</taxon>
    </lineage>
</organism>
<dbReference type="InterPro" id="IPR043733">
    <property type="entry name" value="DUF5677"/>
</dbReference>
<accession>A0A2T7G6Y8</accession>
<protein>
    <submittedName>
        <fullName evidence="1">Uncharacterized protein</fullName>
    </submittedName>
</protein>
<evidence type="ECO:0000313" key="1">
    <source>
        <dbReference type="EMBL" id="PVA10188.1"/>
    </source>
</evidence>
<evidence type="ECO:0000313" key="2">
    <source>
        <dbReference type="Proteomes" id="UP000244446"/>
    </source>
</evidence>
<dbReference type="AlphaFoldDB" id="A0A2T7G6Y8"/>
<reference evidence="1 2" key="1">
    <citation type="submission" date="2018-04" db="EMBL/GenBank/DDBJ databases">
        <title>Pelagivirga bohaiensis gen. nov., sp. nov., a bacterium isolated from the Bohai Sea.</title>
        <authorList>
            <person name="Ji X."/>
        </authorList>
    </citation>
    <scope>NUCLEOTIDE SEQUENCE [LARGE SCALE GENOMIC DNA]</scope>
    <source>
        <strain evidence="1 2">BH-SD19</strain>
    </source>
</reference>
<gene>
    <name evidence="1" type="ORF">DC366_11120</name>
</gene>
<dbReference type="Proteomes" id="UP000244446">
    <property type="component" value="Unassembled WGS sequence"/>
</dbReference>
<name>A0A2T7G6Y8_9RHOB</name>
<dbReference type="Pfam" id="PF18928">
    <property type="entry name" value="DUF5677"/>
    <property type="match status" value="1"/>
</dbReference>